<dbReference type="EMBL" id="CP042467">
    <property type="protein sequence ID" value="QED29842.1"/>
    <property type="molecule type" value="Genomic_DNA"/>
</dbReference>
<organism evidence="2 3">
    <name type="scientific">Microvenator marinus</name>
    <dbReference type="NCBI Taxonomy" id="2600177"/>
    <lineage>
        <taxon>Bacteria</taxon>
        <taxon>Deltaproteobacteria</taxon>
        <taxon>Bradymonadales</taxon>
        <taxon>Microvenatoraceae</taxon>
        <taxon>Microvenator</taxon>
    </lineage>
</organism>
<gene>
    <name evidence="2" type="ORF">FRD01_21930</name>
</gene>
<sequence>MEKGWVGAGEYELSVEDAKIICRNSSGKVLKSVPSKVKSTSEYEELQLALLWLNDHERECREHVESWMLRSLPVPRALAESVWKDSAWRTFLEFAVVSPLKDADDEDFGFFLGASEKGIGIVNLDGETRWLDSAALTIPHPVLIPELDDFRELAMELGYEQKLQQLFRETFTKPEKLDPKASALSTFAEGKFEQLNYALGRCRTLGYPVRGGFASCKVMEGGKLAEARYWIGSEYPEYETYTGDLIWVDERERSIPIVEVGPVAYSEGMRMASAIFAGRAKEEEKQD</sequence>
<reference evidence="2 3" key="1">
    <citation type="submission" date="2019-08" db="EMBL/GenBank/DDBJ databases">
        <authorList>
            <person name="Liang Q."/>
        </authorList>
    </citation>
    <scope>NUCLEOTIDE SEQUENCE [LARGE SCALE GENOMIC DNA]</scope>
    <source>
        <strain evidence="2 3">V1718</strain>
    </source>
</reference>
<accession>A0A5B8XV91</accession>
<evidence type="ECO:0000259" key="1">
    <source>
        <dbReference type="Pfam" id="PF13569"/>
    </source>
</evidence>
<protein>
    <submittedName>
        <fullName evidence="2">DUF4132 domain-containing protein</fullName>
    </submittedName>
</protein>
<proteinExistence type="predicted"/>
<dbReference type="OrthoDB" id="4518949at2"/>
<name>A0A5B8XV91_9DELT</name>
<feature type="domain" description="DUF4132" evidence="1">
    <location>
        <begin position="27"/>
        <end position="207"/>
    </location>
</feature>
<dbReference type="InterPro" id="IPR025406">
    <property type="entry name" value="DUF4132"/>
</dbReference>
<keyword evidence="3" id="KW-1185">Reference proteome</keyword>
<dbReference type="KEGG" id="bbae:FRD01_21930"/>
<dbReference type="RefSeq" id="WP_146963075.1">
    <property type="nucleotide sequence ID" value="NZ_CP042467.1"/>
</dbReference>
<evidence type="ECO:0000313" key="3">
    <source>
        <dbReference type="Proteomes" id="UP000321595"/>
    </source>
</evidence>
<evidence type="ECO:0000313" key="2">
    <source>
        <dbReference type="EMBL" id="QED29842.1"/>
    </source>
</evidence>
<dbReference type="AlphaFoldDB" id="A0A5B8XV91"/>
<dbReference type="Proteomes" id="UP000321595">
    <property type="component" value="Chromosome"/>
</dbReference>
<dbReference type="Pfam" id="PF13569">
    <property type="entry name" value="DUF4132"/>
    <property type="match status" value="1"/>
</dbReference>